<evidence type="ECO:0000259" key="1">
    <source>
        <dbReference type="PROSITE" id="PS50042"/>
    </source>
</evidence>
<dbReference type="GO" id="GO:0005829">
    <property type="term" value="C:cytosol"/>
    <property type="evidence" value="ECO:0007669"/>
    <property type="project" value="TreeGrafter"/>
</dbReference>
<dbReference type="RefSeq" id="WP_169296295.1">
    <property type="nucleotide sequence ID" value="NZ_JABBNI010000007.1"/>
</dbReference>
<protein>
    <submittedName>
        <fullName evidence="2">Transcriptional regulator YeiL</fullName>
    </submittedName>
</protein>
<dbReference type="Proteomes" id="UP000537131">
    <property type="component" value="Unassembled WGS sequence"/>
</dbReference>
<dbReference type="InterPro" id="IPR050397">
    <property type="entry name" value="Env_Response_Regulators"/>
</dbReference>
<feature type="domain" description="Cyclic nucleotide-binding" evidence="1">
    <location>
        <begin position="28"/>
        <end position="137"/>
    </location>
</feature>
<comment type="caution">
    <text evidence="2">The sequence shown here is derived from an EMBL/GenBank/DDBJ whole genome shotgun (WGS) entry which is preliminary data.</text>
</comment>
<dbReference type="CDD" id="cd00038">
    <property type="entry name" value="CAP_ED"/>
    <property type="match status" value="1"/>
</dbReference>
<dbReference type="PANTHER" id="PTHR24567:SF26">
    <property type="entry name" value="REGULATORY PROTEIN YEIL"/>
    <property type="match status" value="1"/>
</dbReference>
<dbReference type="GO" id="GO:0003700">
    <property type="term" value="F:DNA-binding transcription factor activity"/>
    <property type="evidence" value="ECO:0007669"/>
    <property type="project" value="TreeGrafter"/>
</dbReference>
<dbReference type="AlphaFoldDB" id="A0A7Y0EDV6"/>
<proteinExistence type="predicted"/>
<dbReference type="NCBIfam" id="NF007707">
    <property type="entry name" value="PRK10402.1"/>
    <property type="match status" value="1"/>
</dbReference>
<dbReference type="Gene3D" id="2.60.120.10">
    <property type="entry name" value="Jelly Rolls"/>
    <property type="match status" value="1"/>
</dbReference>
<dbReference type="InterPro" id="IPR014710">
    <property type="entry name" value="RmlC-like_jellyroll"/>
</dbReference>
<dbReference type="PANTHER" id="PTHR24567">
    <property type="entry name" value="CRP FAMILY TRANSCRIPTIONAL REGULATORY PROTEIN"/>
    <property type="match status" value="1"/>
</dbReference>
<dbReference type="InterPro" id="IPR018490">
    <property type="entry name" value="cNMP-bd_dom_sf"/>
</dbReference>
<dbReference type="PROSITE" id="PS50042">
    <property type="entry name" value="CNMP_BINDING_3"/>
    <property type="match status" value="1"/>
</dbReference>
<dbReference type="Pfam" id="PF00027">
    <property type="entry name" value="cNMP_binding"/>
    <property type="match status" value="1"/>
</dbReference>
<gene>
    <name evidence="2" type="primary">yeiL</name>
    <name evidence="2" type="ORF">HBE96_03050</name>
</gene>
<keyword evidence="3" id="KW-1185">Reference proteome</keyword>
<evidence type="ECO:0000313" key="2">
    <source>
        <dbReference type="EMBL" id="NMM61684.1"/>
    </source>
</evidence>
<accession>A0A7Y0EDV6</accession>
<dbReference type="SUPFAM" id="SSF51206">
    <property type="entry name" value="cAMP-binding domain-like"/>
    <property type="match status" value="1"/>
</dbReference>
<name>A0A7Y0EDV6_9CLOT</name>
<sequence length="224" mass="25925">MKQISSPKQIKYAAEHSNFFHYFSTDVDFLSSVQLHRFESNEFILCEGQIPDYLYFVIEGRVKVYITHNNGKISLVNFLHAPCFIGEMELLNAQRDAIGVQAMVTVTCIAIPMHQFRETLLNDPIFLRELCIYLSKKATTNSRTYTHNMSYPLENRLARFIQLTAQNDIYSEKHTEAAEYLAVTYRHLLYVLADFVKGGILEKINCGKYRIVDHEALNRLTNLS</sequence>
<reference evidence="2 3" key="1">
    <citation type="submission" date="2020-04" db="EMBL/GenBank/DDBJ databases">
        <authorList>
            <person name="Doyle D.A."/>
        </authorList>
    </citation>
    <scope>NUCLEOTIDE SEQUENCE [LARGE SCALE GENOMIC DNA]</scope>
    <source>
        <strain evidence="2 3">P21</strain>
    </source>
</reference>
<dbReference type="SMART" id="SM00100">
    <property type="entry name" value="cNMP"/>
    <property type="match status" value="1"/>
</dbReference>
<evidence type="ECO:0000313" key="3">
    <source>
        <dbReference type="Proteomes" id="UP000537131"/>
    </source>
</evidence>
<reference evidence="2 3" key="2">
    <citation type="submission" date="2020-06" db="EMBL/GenBank/DDBJ databases">
        <title>Complete Genome Sequence of Clostridium muelleri sp. nov. P21T, an Acid-Alcohol Producing Acetogen Isolated from Old Hay.</title>
        <authorList>
            <person name="Duncan K.E."/>
            <person name="Tanner R.S."/>
        </authorList>
    </citation>
    <scope>NUCLEOTIDE SEQUENCE [LARGE SCALE GENOMIC DNA]</scope>
    <source>
        <strain evidence="2 3">P21</strain>
    </source>
</reference>
<dbReference type="InterPro" id="IPR000595">
    <property type="entry name" value="cNMP-bd_dom"/>
</dbReference>
<dbReference type="EMBL" id="JABBNI010000007">
    <property type="protein sequence ID" value="NMM61684.1"/>
    <property type="molecule type" value="Genomic_DNA"/>
</dbReference>
<organism evidence="2 3">
    <name type="scientific">Clostridium muellerianum</name>
    <dbReference type="NCBI Taxonomy" id="2716538"/>
    <lineage>
        <taxon>Bacteria</taxon>
        <taxon>Bacillati</taxon>
        <taxon>Bacillota</taxon>
        <taxon>Clostridia</taxon>
        <taxon>Eubacteriales</taxon>
        <taxon>Clostridiaceae</taxon>
        <taxon>Clostridium</taxon>
    </lineage>
</organism>